<sequence length="298" mass="33212">MKKIVVICVIILFAFFACKKSENTTESETYTVGKADIYVDESLLPIVEEQEMIFENRYPKSSITLIPKSDADIVNLLLQRKIDLAVLTHPLTTTQENSLKDKNVIGKNTPFCSDAIALIAKVGTSTDAITTTEVYEVLKGKPTKYQFVFDNENSSTLNYLMEKAGVTSLPKSVTALNNNLDVIKFVSENTNSIGFVGVNWMLNPSIEMEKTLNKVKVIAVGETLQKAVKPSQTNIETKDYPFTRKIYLLNFQGRVGLGMGFASFVKSEVGQRIILKSGLSPVKIPTREIRIIKNNKKK</sequence>
<dbReference type="SUPFAM" id="SSF53850">
    <property type="entry name" value="Periplasmic binding protein-like II"/>
    <property type="match status" value="1"/>
</dbReference>
<dbReference type="EMBL" id="JAAJBT010000003">
    <property type="protein sequence ID" value="NHM01959.1"/>
    <property type="molecule type" value="Genomic_DNA"/>
</dbReference>
<keyword evidence="5" id="KW-1185">Reference proteome</keyword>
<dbReference type="Pfam" id="PF12849">
    <property type="entry name" value="PBP_like_2"/>
    <property type="match status" value="1"/>
</dbReference>
<protein>
    <submittedName>
        <fullName evidence="4">Phosphate ABC transporter substrate-binding protein</fullName>
    </submittedName>
</protein>
<dbReference type="PROSITE" id="PS51257">
    <property type="entry name" value="PROKAR_LIPOPROTEIN"/>
    <property type="match status" value="1"/>
</dbReference>
<feature type="signal peptide" evidence="2">
    <location>
        <begin position="1"/>
        <end position="19"/>
    </location>
</feature>
<evidence type="ECO:0000313" key="4">
    <source>
        <dbReference type="EMBL" id="NHM01959.1"/>
    </source>
</evidence>
<organism evidence="4 5">
    <name type="scientific">Flavobacterium difficile</name>
    <dbReference type="NCBI Taxonomy" id="2709659"/>
    <lineage>
        <taxon>Bacteria</taxon>
        <taxon>Pseudomonadati</taxon>
        <taxon>Bacteroidota</taxon>
        <taxon>Flavobacteriia</taxon>
        <taxon>Flavobacteriales</taxon>
        <taxon>Flavobacteriaceae</taxon>
        <taxon>Flavobacterium</taxon>
    </lineage>
</organism>
<dbReference type="PANTHER" id="PTHR30570:SF1">
    <property type="entry name" value="PHOSPHATE-BINDING PROTEIN PSTS"/>
    <property type="match status" value="1"/>
</dbReference>
<feature type="chain" id="PRO_5046756950" evidence="2">
    <location>
        <begin position="20"/>
        <end position="298"/>
    </location>
</feature>
<dbReference type="InterPro" id="IPR050811">
    <property type="entry name" value="Phosphate_ABC_transporter"/>
</dbReference>
<gene>
    <name evidence="4" type="ORF">G4D72_07530</name>
</gene>
<name>A0ABX0I443_9FLAO</name>
<feature type="domain" description="PBP" evidence="3">
    <location>
        <begin position="25"/>
        <end position="268"/>
    </location>
</feature>
<keyword evidence="1 2" id="KW-0732">Signal</keyword>
<dbReference type="PANTHER" id="PTHR30570">
    <property type="entry name" value="PERIPLASMIC PHOSPHATE BINDING COMPONENT OF PHOSPHATE ABC TRANSPORTER"/>
    <property type="match status" value="1"/>
</dbReference>
<evidence type="ECO:0000259" key="3">
    <source>
        <dbReference type="Pfam" id="PF12849"/>
    </source>
</evidence>
<dbReference type="Proteomes" id="UP000800984">
    <property type="component" value="Unassembled WGS sequence"/>
</dbReference>
<comment type="caution">
    <text evidence="4">The sequence shown here is derived from an EMBL/GenBank/DDBJ whole genome shotgun (WGS) entry which is preliminary data.</text>
</comment>
<accession>A0ABX0I443</accession>
<evidence type="ECO:0000256" key="2">
    <source>
        <dbReference type="SAM" id="SignalP"/>
    </source>
</evidence>
<proteinExistence type="predicted"/>
<dbReference type="InterPro" id="IPR024370">
    <property type="entry name" value="PBP_domain"/>
</dbReference>
<dbReference type="Gene3D" id="3.40.190.10">
    <property type="entry name" value="Periplasmic binding protein-like II"/>
    <property type="match status" value="2"/>
</dbReference>
<evidence type="ECO:0000313" key="5">
    <source>
        <dbReference type="Proteomes" id="UP000800984"/>
    </source>
</evidence>
<dbReference type="RefSeq" id="WP_166077036.1">
    <property type="nucleotide sequence ID" value="NZ_JAAJBT010000003.1"/>
</dbReference>
<evidence type="ECO:0000256" key="1">
    <source>
        <dbReference type="ARBA" id="ARBA00022729"/>
    </source>
</evidence>
<reference evidence="4 5" key="1">
    <citation type="submission" date="2020-02" db="EMBL/GenBank/DDBJ databases">
        <authorList>
            <person name="Chen W.-M."/>
        </authorList>
    </citation>
    <scope>NUCLEOTIDE SEQUENCE [LARGE SCALE GENOMIC DNA]</scope>
    <source>
        <strain evidence="4 5">KDG-16</strain>
    </source>
</reference>